<dbReference type="Proteomes" id="UP000178622">
    <property type="component" value="Unassembled WGS sequence"/>
</dbReference>
<dbReference type="EMBL" id="MKIR01000026">
    <property type="protein sequence ID" value="OFI48242.1"/>
    <property type="molecule type" value="Genomic_DNA"/>
</dbReference>
<dbReference type="RefSeq" id="WP_070793250.1">
    <property type="nucleotide sequence ID" value="NZ_MKIR01000026.1"/>
</dbReference>
<reference evidence="3" key="1">
    <citation type="submission" date="2016-09" db="EMBL/GenBank/DDBJ databases">
        <title>Draft genome sequence of a novel species of the family Streptococcaceae isolated from flowers.</title>
        <authorList>
            <person name="Chuah L.-O."/>
            <person name="Yap K.-P."/>
            <person name="Thong K.L."/>
            <person name="Liong M.T."/>
            <person name="Ahmad R."/>
            <person name="Rusul G."/>
        </authorList>
    </citation>
    <scope>NUCLEOTIDE SEQUENCE [LARGE SCALE GENOMIC DNA]</scope>
    <source>
        <strain evidence="3">DF1</strain>
    </source>
</reference>
<dbReference type="AlphaFoldDB" id="A0A1E8GIY8"/>
<evidence type="ECO:0000256" key="1">
    <source>
        <dbReference type="SAM" id="Phobius"/>
    </source>
</evidence>
<dbReference type="STRING" id="1859473.BG261_08135"/>
<sequence>MKKLVNKIETIGNKYPNLTTAALVILILILLAIVNRIIKNIFELFINMDAKYLGFWGAIIGSIIGVLGVYLVTSHQLKKLKDSNRPILVVNSSKNIILEEGKKLDKIFTLINGGESPIFNLSACLKISFDQSSDYQEEKEFMITLPYKEHSFGISDTLVDKIQEFNKRDLLISLICKYEDKNGKIYSQEYKFTFANVTNNSEDQVIYNIERC</sequence>
<evidence type="ECO:0000313" key="3">
    <source>
        <dbReference type="Proteomes" id="UP000178622"/>
    </source>
</evidence>
<organism evidence="2 3">
    <name type="scientific">Floricoccus tropicus</name>
    <dbReference type="NCBI Taxonomy" id="1859473"/>
    <lineage>
        <taxon>Bacteria</taxon>
        <taxon>Bacillati</taxon>
        <taxon>Bacillota</taxon>
        <taxon>Bacilli</taxon>
        <taxon>Lactobacillales</taxon>
        <taxon>Streptococcaceae</taxon>
        <taxon>Floricoccus</taxon>
    </lineage>
</organism>
<name>A0A1E8GIY8_9LACT</name>
<evidence type="ECO:0000313" key="2">
    <source>
        <dbReference type="EMBL" id="OFI48242.1"/>
    </source>
</evidence>
<accession>A0A1E8GIY8</accession>
<protein>
    <submittedName>
        <fullName evidence="2">Uncharacterized protein</fullName>
    </submittedName>
</protein>
<keyword evidence="3" id="KW-1185">Reference proteome</keyword>
<comment type="caution">
    <text evidence="2">The sequence shown here is derived from an EMBL/GenBank/DDBJ whole genome shotgun (WGS) entry which is preliminary data.</text>
</comment>
<feature type="transmembrane region" description="Helical" evidence="1">
    <location>
        <begin position="53"/>
        <end position="73"/>
    </location>
</feature>
<feature type="transmembrane region" description="Helical" evidence="1">
    <location>
        <begin position="21"/>
        <end position="38"/>
    </location>
</feature>
<keyword evidence="1" id="KW-0812">Transmembrane</keyword>
<keyword evidence="1" id="KW-1133">Transmembrane helix</keyword>
<proteinExistence type="predicted"/>
<gene>
    <name evidence="2" type="ORF">BG261_08135</name>
</gene>
<keyword evidence="1" id="KW-0472">Membrane</keyword>